<dbReference type="GO" id="GO:0000287">
    <property type="term" value="F:magnesium ion binding"/>
    <property type="evidence" value="ECO:0007669"/>
    <property type="project" value="InterPro"/>
</dbReference>
<protein>
    <recommendedName>
        <fullName evidence="2">dUTP diphosphatase</fullName>
        <ecNumber evidence="2">3.6.1.23</ecNumber>
    </recommendedName>
</protein>
<evidence type="ECO:0000259" key="5">
    <source>
        <dbReference type="Pfam" id="PF00692"/>
    </source>
</evidence>
<proteinExistence type="inferred from homology"/>
<dbReference type="GO" id="GO:0046081">
    <property type="term" value="P:dUTP catabolic process"/>
    <property type="evidence" value="ECO:0007669"/>
    <property type="project" value="InterPro"/>
</dbReference>
<dbReference type="Proteomes" id="UP001437386">
    <property type="component" value="Segment"/>
</dbReference>
<gene>
    <name evidence="6" type="ORF">U7154_000106</name>
</gene>
<evidence type="ECO:0000256" key="1">
    <source>
        <dbReference type="ARBA" id="ARBA00006581"/>
    </source>
</evidence>
<feature type="domain" description="dUTPase-like" evidence="5">
    <location>
        <begin position="18"/>
        <end position="148"/>
    </location>
</feature>
<dbReference type="InterPro" id="IPR033704">
    <property type="entry name" value="dUTPase_trimeric"/>
</dbReference>
<evidence type="ECO:0000256" key="2">
    <source>
        <dbReference type="ARBA" id="ARBA00012379"/>
    </source>
</evidence>
<dbReference type="Pfam" id="PF00692">
    <property type="entry name" value="dUTPase"/>
    <property type="match status" value="1"/>
</dbReference>
<dbReference type="EC" id="3.6.1.23" evidence="2"/>
<dbReference type="InterPro" id="IPR036157">
    <property type="entry name" value="dUTPase-like_sf"/>
</dbReference>
<evidence type="ECO:0000256" key="4">
    <source>
        <dbReference type="ARBA" id="ARBA00023080"/>
    </source>
</evidence>
<keyword evidence="7" id="KW-1185">Reference proteome</keyword>
<organism evidence="6 7">
    <name type="scientific">Enterobacter phage KKP_3711</name>
    <dbReference type="NCBI Taxonomy" id="3109398"/>
    <lineage>
        <taxon>Viruses</taxon>
        <taxon>Duplodnaviria</taxon>
        <taxon>Heunggongvirae</taxon>
        <taxon>Uroviricota</taxon>
        <taxon>Caudoviricetes</taxon>
        <taxon>Demerecviridae</taxon>
        <taxon>Markadamsvirinae</taxon>
    </lineage>
</organism>
<dbReference type="EMBL" id="PP579741">
    <property type="protein sequence ID" value="XAG95873.1"/>
    <property type="molecule type" value="Genomic_DNA"/>
</dbReference>
<dbReference type="GO" id="GO:0004170">
    <property type="term" value="F:dUTP diphosphatase activity"/>
    <property type="evidence" value="ECO:0007669"/>
    <property type="project" value="UniProtKB-EC"/>
</dbReference>
<reference evidence="6 7" key="1">
    <citation type="submission" date="2024-04" db="EMBL/GenBank/DDBJ databases">
        <authorList>
            <person name="Wojcicki M."/>
            <person name="Srednicka P."/>
            <person name="Shymialevich D."/>
            <person name="Sokolowska B."/>
        </authorList>
    </citation>
    <scope>NUCLEOTIDE SEQUENCE [LARGE SCALE GENOMIC DNA]</scope>
</reference>
<name>A0AAX4Q452_9CAUD</name>
<evidence type="ECO:0000313" key="7">
    <source>
        <dbReference type="Proteomes" id="UP001437386"/>
    </source>
</evidence>
<dbReference type="InterPro" id="IPR008181">
    <property type="entry name" value="dUTPase"/>
</dbReference>
<dbReference type="NCBIfam" id="TIGR00576">
    <property type="entry name" value="dut"/>
    <property type="match status" value="1"/>
</dbReference>
<comment type="similarity">
    <text evidence="1">Belongs to the dUTPase family.</text>
</comment>
<dbReference type="GO" id="GO:0006226">
    <property type="term" value="P:dUMP biosynthetic process"/>
    <property type="evidence" value="ECO:0007669"/>
    <property type="project" value="InterPro"/>
</dbReference>
<dbReference type="Gene3D" id="2.70.40.10">
    <property type="match status" value="1"/>
</dbReference>
<dbReference type="PANTHER" id="PTHR11241">
    <property type="entry name" value="DEOXYURIDINE 5'-TRIPHOSPHATE NUCLEOTIDOHYDROLASE"/>
    <property type="match status" value="1"/>
</dbReference>
<dbReference type="NCBIfam" id="NF001862">
    <property type="entry name" value="PRK00601.1"/>
    <property type="match status" value="1"/>
</dbReference>
<keyword evidence="4" id="KW-0546">Nucleotide metabolism</keyword>
<sequence length="150" mass="16883">MNKLEYVLSDDRCEPFVGSEDAAGLDLRIFIGPKPRVEAIELHPGDTIVIGTGVKFKIPKLWVGLVTPRSSTGKLRIMLENTIGVIDSDYTGEVKLRVHNYGTETQLLYNFDRICQMVIVPHFPPMLRERVESLEETKRGENGFGHSGRN</sequence>
<dbReference type="PANTHER" id="PTHR11241:SF0">
    <property type="entry name" value="DEOXYURIDINE 5'-TRIPHOSPHATE NUCLEOTIDOHYDROLASE"/>
    <property type="match status" value="1"/>
</dbReference>
<dbReference type="InterPro" id="IPR029054">
    <property type="entry name" value="dUTPase-like"/>
</dbReference>
<evidence type="ECO:0000313" key="6">
    <source>
        <dbReference type="EMBL" id="XAG95873.1"/>
    </source>
</evidence>
<keyword evidence="3 6" id="KW-0378">Hydrolase</keyword>
<accession>A0AAX4Q452</accession>
<dbReference type="SUPFAM" id="SSF51283">
    <property type="entry name" value="dUTPase-like"/>
    <property type="match status" value="1"/>
</dbReference>
<dbReference type="CDD" id="cd07557">
    <property type="entry name" value="trimeric_dUTPase"/>
    <property type="match status" value="1"/>
</dbReference>
<evidence type="ECO:0000256" key="3">
    <source>
        <dbReference type="ARBA" id="ARBA00022801"/>
    </source>
</evidence>